<evidence type="ECO:0000256" key="1">
    <source>
        <dbReference type="SAM" id="Phobius"/>
    </source>
</evidence>
<organism evidence="2 3">
    <name type="scientific">Laceyella putida</name>
    <dbReference type="NCBI Taxonomy" id="110101"/>
    <lineage>
        <taxon>Bacteria</taxon>
        <taxon>Bacillati</taxon>
        <taxon>Bacillota</taxon>
        <taxon>Bacilli</taxon>
        <taxon>Bacillales</taxon>
        <taxon>Thermoactinomycetaceae</taxon>
        <taxon>Laceyella</taxon>
    </lineage>
</organism>
<feature type="transmembrane region" description="Helical" evidence="1">
    <location>
        <begin position="118"/>
        <end position="138"/>
    </location>
</feature>
<proteinExistence type="predicted"/>
<sequence length="236" mass="27042">MSRMMAAFRHDVRFQVRHRFYAVYLLVTFLYVVFLHFLPIEWKVKATVVIILSDPSALGYFFISGIVLLEKEQSIYENLFIAPLRVREYIGAKVLSLSLLSVGTSTAIHLFTFGFAQLSVLFILGVFLTSAFFTLIGLGIAVRCQTLNDFFLVSPLYTLVFTVPLLGYVGWMDTPLYYLLPTQASLLLIEDPFQPLEFIPSIALLGWFIVWVVIAYRWAERSFQHYIIRRIGGISS</sequence>
<dbReference type="RefSeq" id="WP_379867391.1">
    <property type="nucleotide sequence ID" value="NZ_JBHTBW010000072.1"/>
</dbReference>
<keyword evidence="1" id="KW-0472">Membrane</keyword>
<keyword evidence="1" id="KW-0812">Transmembrane</keyword>
<evidence type="ECO:0000313" key="2">
    <source>
        <dbReference type="EMBL" id="MFC7443065.1"/>
    </source>
</evidence>
<gene>
    <name evidence="2" type="ORF">ACFQNG_18520</name>
</gene>
<evidence type="ECO:0000313" key="3">
    <source>
        <dbReference type="Proteomes" id="UP001596500"/>
    </source>
</evidence>
<feature type="transmembrane region" description="Helical" evidence="1">
    <location>
        <begin position="90"/>
        <end position="112"/>
    </location>
</feature>
<feature type="transmembrane region" description="Helical" evidence="1">
    <location>
        <begin position="21"/>
        <end position="40"/>
    </location>
</feature>
<keyword evidence="1" id="KW-1133">Transmembrane helix</keyword>
<protein>
    <submittedName>
        <fullName evidence="2">ABC transporter permease</fullName>
    </submittedName>
</protein>
<feature type="transmembrane region" description="Helical" evidence="1">
    <location>
        <begin position="198"/>
        <end position="219"/>
    </location>
</feature>
<reference evidence="3" key="1">
    <citation type="journal article" date="2019" name="Int. J. Syst. Evol. Microbiol.">
        <title>The Global Catalogue of Microorganisms (GCM) 10K type strain sequencing project: providing services to taxonomists for standard genome sequencing and annotation.</title>
        <authorList>
            <consortium name="The Broad Institute Genomics Platform"/>
            <consortium name="The Broad Institute Genome Sequencing Center for Infectious Disease"/>
            <person name="Wu L."/>
            <person name="Ma J."/>
        </authorList>
    </citation>
    <scope>NUCLEOTIDE SEQUENCE [LARGE SCALE GENOMIC DNA]</scope>
    <source>
        <strain evidence="3">CGMCC 1.12942</strain>
    </source>
</reference>
<comment type="caution">
    <text evidence="2">The sequence shown here is derived from an EMBL/GenBank/DDBJ whole genome shotgun (WGS) entry which is preliminary data.</text>
</comment>
<name>A0ABW2RPS9_9BACL</name>
<keyword evidence="3" id="KW-1185">Reference proteome</keyword>
<accession>A0ABW2RPS9</accession>
<feature type="transmembrane region" description="Helical" evidence="1">
    <location>
        <begin position="46"/>
        <end position="69"/>
    </location>
</feature>
<dbReference type="EMBL" id="JBHTBW010000072">
    <property type="protein sequence ID" value="MFC7443065.1"/>
    <property type="molecule type" value="Genomic_DNA"/>
</dbReference>
<feature type="transmembrane region" description="Helical" evidence="1">
    <location>
        <begin position="150"/>
        <end position="171"/>
    </location>
</feature>
<dbReference type="Pfam" id="PF24686">
    <property type="entry name" value="FLQE3_permease"/>
    <property type="match status" value="1"/>
</dbReference>
<dbReference type="Proteomes" id="UP001596500">
    <property type="component" value="Unassembled WGS sequence"/>
</dbReference>
<dbReference type="InterPro" id="IPR056926">
    <property type="entry name" value="FLQE3_permease"/>
</dbReference>